<keyword evidence="8 10" id="KW-0472">Membrane</keyword>
<protein>
    <submittedName>
        <fullName evidence="16">TonB-dependent receptor</fullName>
    </submittedName>
</protein>
<feature type="signal peptide" evidence="13">
    <location>
        <begin position="1"/>
        <end position="24"/>
    </location>
</feature>
<evidence type="ECO:0000259" key="14">
    <source>
        <dbReference type="Pfam" id="PF00593"/>
    </source>
</evidence>
<proteinExistence type="inferred from homology"/>
<keyword evidence="5 13" id="KW-0732">Signal</keyword>
<dbReference type="Gene3D" id="2.170.130.10">
    <property type="entry name" value="TonB-dependent receptor, plug domain"/>
    <property type="match status" value="1"/>
</dbReference>
<evidence type="ECO:0000256" key="1">
    <source>
        <dbReference type="ARBA" id="ARBA00004571"/>
    </source>
</evidence>
<evidence type="ECO:0000256" key="9">
    <source>
        <dbReference type="ARBA" id="ARBA00023237"/>
    </source>
</evidence>
<dbReference type="InterPro" id="IPR012910">
    <property type="entry name" value="Plug_dom"/>
</dbReference>
<evidence type="ECO:0000259" key="15">
    <source>
        <dbReference type="Pfam" id="PF07715"/>
    </source>
</evidence>
<gene>
    <name evidence="16" type="ORF">CWI32_00955</name>
</gene>
<dbReference type="Pfam" id="PF00593">
    <property type="entry name" value="TonB_dep_Rec_b-barrel"/>
    <property type="match status" value="1"/>
</dbReference>
<dbReference type="GO" id="GO:0044718">
    <property type="term" value="P:siderophore transmembrane transport"/>
    <property type="evidence" value="ECO:0007669"/>
    <property type="project" value="TreeGrafter"/>
</dbReference>
<evidence type="ECO:0000256" key="5">
    <source>
        <dbReference type="ARBA" id="ARBA00022729"/>
    </source>
</evidence>
<evidence type="ECO:0000256" key="3">
    <source>
        <dbReference type="ARBA" id="ARBA00022452"/>
    </source>
</evidence>
<comment type="similarity">
    <text evidence="10 11">Belongs to the TonB-dependent receptor family.</text>
</comment>
<dbReference type="Proteomes" id="UP000243446">
    <property type="component" value="Unassembled WGS sequence"/>
</dbReference>
<evidence type="ECO:0000313" key="16">
    <source>
        <dbReference type="EMBL" id="PJO76249.1"/>
    </source>
</evidence>
<keyword evidence="16" id="KW-0675">Receptor</keyword>
<evidence type="ECO:0000256" key="8">
    <source>
        <dbReference type="ARBA" id="ARBA00023136"/>
    </source>
</evidence>
<keyword evidence="7 11" id="KW-0798">TonB box</keyword>
<evidence type="ECO:0000256" key="12">
    <source>
        <dbReference type="SAM" id="MobiDB-lite"/>
    </source>
</evidence>
<dbReference type="InterPro" id="IPR037066">
    <property type="entry name" value="Plug_dom_sf"/>
</dbReference>
<dbReference type="PANTHER" id="PTHR30069:SF53">
    <property type="entry name" value="COLICIN I RECEPTOR-RELATED"/>
    <property type="match status" value="1"/>
</dbReference>
<reference evidence="16 17" key="1">
    <citation type="submission" date="2017-11" db="EMBL/GenBank/DDBJ databases">
        <title>Revising the taxonomy of the Acinetobacter lwoffii group: the description of Acinetobacter pseudolwoffii sp. nov. and emended description of Acinetobacter lwoffii.</title>
        <authorList>
            <person name="Nemec A."/>
            <person name="Radolfova-Krizova L."/>
        </authorList>
    </citation>
    <scope>NUCLEOTIDE SEQUENCE [LARGE SCALE GENOMIC DNA]</scope>
    <source>
        <strain evidence="16 17">ANC 5044</strain>
    </source>
</reference>
<feature type="compositionally biased region" description="Polar residues" evidence="12">
    <location>
        <begin position="248"/>
        <end position="260"/>
    </location>
</feature>
<feature type="region of interest" description="Disordered" evidence="12">
    <location>
        <begin position="229"/>
        <end position="260"/>
    </location>
</feature>
<comment type="caution">
    <text evidence="16">The sequence shown here is derived from an EMBL/GenBank/DDBJ whole genome shotgun (WGS) entry which is preliminary data.</text>
</comment>
<comment type="subcellular location">
    <subcellularLocation>
        <location evidence="1 10">Cell outer membrane</location>
        <topology evidence="1 10">Multi-pass membrane protein</topology>
    </subcellularLocation>
</comment>
<evidence type="ECO:0000256" key="6">
    <source>
        <dbReference type="ARBA" id="ARBA00023065"/>
    </source>
</evidence>
<dbReference type="Gene3D" id="2.40.170.20">
    <property type="entry name" value="TonB-dependent receptor, beta-barrel domain"/>
    <property type="match status" value="1"/>
</dbReference>
<keyword evidence="2 10" id="KW-0813">Transport</keyword>
<evidence type="ECO:0000256" key="11">
    <source>
        <dbReference type="RuleBase" id="RU003357"/>
    </source>
</evidence>
<evidence type="ECO:0000256" key="2">
    <source>
        <dbReference type="ARBA" id="ARBA00022448"/>
    </source>
</evidence>
<dbReference type="RefSeq" id="WP_100534425.1">
    <property type="nucleotide sequence ID" value="NZ_CBDBYO010000010.1"/>
</dbReference>
<dbReference type="EMBL" id="PHRG01000001">
    <property type="protein sequence ID" value="PJO76249.1"/>
    <property type="molecule type" value="Genomic_DNA"/>
</dbReference>
<keyword evidence="6" id="KW-0406">Ion transport</keyword>
<dbReference type="InterPro" id="IPR039426">
    <property type="entry name" value="TonB-dep_rcpt-like"/>
</dbReference>
<feature type="domain" description="TonB-dependent receptor plug" evidence="15">
    <location>
        <begin position="57"/>
        <end position="169"/>
    </location>
</feature>
<organism evidence="16 17">
    <name type="scientific">Acinetobacter pseudolwoffii</name>
    <dbReference type="NCBI Taxonomy" id="2053287"/>
    <lineage>
        <taxon>Bacteria</taxon>
        <taxon>Pseudomonadati</taxon>
        <taxon>Pseudomonadota</taxon>
        <taxon>Gammaproteobacteria</taxon>
        <taxon>Moraxellales</taxon>
        <taxon>Moraxellaceae</taxon>
        <taxon>Acinetobacter</taxon>
    </lineage>
</organism>
<evidence type="ECO:0000256" key="4">
    <source>
        <dbReference type="ARBA" id="ARBA00022692"/>
    </source>
</evidence>
<accession>A0A2H9YU99</accession>
<dbReference type="AlphaFoldDB" id="A0A2H9YU99"/>
<dbReference type="InterPro" id="IPR036942">
    <property type="entry name" value="Beta-barrel_TonB_sf"/>
</dbReference>
<dbReference type="Pfam" id="PF07715">
    <property type="entry name" value="Plug"/>
    <property type="match status" value="1"/>
</dbReference>
<dbReference type="PROSITE" id="PS52016">
    <property type="entry name" value="TONB_DEPENDENT_REC_3"/>
    <property type="match status" value="1"/>
</dbReference>
<feature type="domain" description="TonB-dependent receptor-like beta-barrel" evidence="14">
    <location>
        <begin position="232"/>
        <end position="672"/>
    </location>
</feature>
<keyword evidence="4 10" id="KW-0812">Transmembrane</keyword>
<sequence length="699" mass="76275">MNKPFLKTTLAFAVFTAMTVSVQAQDQVTEEKEGIVQADATKLQTIVVTASGQAVDVKSAPASISVITAEDIQKQPVSSLADILKRVPGVTGGLSSNGAGSKIQLRGMPDNYTLILIDGKRVGSSRDTNYRANLGHQDLNWVRPEMIERIEVVRGPMSSLYGSDAMGGVINIITKKIPSEWGGSLTLNHTMPTTSSDLGRTIQSGLVGYGPLTDTLGMRATVGITEQEADQGYQTSDRNLPGMAGSKATGQSGSRDQNANLKFDYTPNDIHSLSLELGYSLQENNASTTPQVVDGKEQALLAWGPSELEHRSVSLSHDAQWGFGDSKITAYYNDYDQSQVTETGPTTQKSKESIVEANLNIPFKLGVEHVATVGGQWKSEELVNTRNIGLAIPSYDGKEYGSELEGDTWALFVEDKIVFNDQVNLTLGNRFDHHDKFGTHNSPRAYLVVQPNDALTIKGGVAQGFRAPSLKENTAGAATRSGGNGCTSLKPLGYVSGGCYMAGNADLQPEESTNYELGFNFAQNDFDLGLTYFHTDFKNKIEYRALGEINGVWWTQYQNAEKARVRGLEASVALPLLENLSWKINATYYFESKNLVTGRNLSTIPELSVYSALNWIPTDPLSLELAAQYTGEQYTASIEDTVVMQKPHTVFNLSANYEVNDQVTVRGGLNNLFDKKLVNASNDYYLDRQEVFVGLTYNF</sequence>
<dbReference type="GO" id="GO:0015344">
    <property type="term" value="F:siderophore uptake transmembrane transporter activity"/>
    <property type="evidence" value="ECO:0007669"/>
    <property type="project" value="TreeGrafter"/>
</dbReference>
<keyword evidence="9 10" id="KW-0998">Cell outer membrane</keyword>
<feature type="chain" id="PRO_5014176213" evidence="13">
    <location>
        <begin position="25"/>
        <end position="699"/>
    </location>
</feature>
<evidence type="ECO:0000256" key="10">
    <source>
        <dbReference type="PROSITE-ProRule" id="PRU01360"/>
    </source>
</evidence>
<evidence type="ECO:0000313" key="17">
    <source>
        <dbReference type="Proteomes" id="UP000243446"/>
    </source>
</evidence>
<dbReference type="CDD" id="cd01347">
    <property type="entry name" value="ligand_gated_channel"/>
    <property type="match status" value="1"/>
</dbReference>
<evidence type="ECO:0000256" key="13">
    <source>
        <dbReference type="SAM" id="SignalP"/>
    </source>
</evidence>
<dbReference type="PANTHER" id="PTHR30069">
    <property type="entry name" value="TONB-DEPENDENT OUTER MEMBRANE RECEPTOR"/>
    <property type="match status" value="1"/>
</dbReference>
<name>A0A2H9YU99_9GAMM</name>
<keyword evidence="3 10" id="KW-1134">Transmembrane beta strand</keyword>
<dbReference type="GO" id="GO:0009279">
    <property type="term" value="C:cell outer membrane"/>
    <property type="evidence" value="ECO:0007669"/>
    <property type="project" value="UniProtKB-SubCell"/>
</dbReference>
<dbReference type="SUPFAM" id="SSF56935">
    <property type="entry name" value="Porins"/>
    <property type="match status" value="1"/>
</dbReference>
<evidence type="ECO:0000256" key="7">
    <source>
        <dbReference type="ARBA" id="ARBA00023077"/>
    </source>
</evidence>
<dbReference type="InterPro" id="IPR000531">
    <property type="entry name" value="Beta-barrel_TonB"/>
</dbReference>
<dbReference type="GeneID" id="97177648"/>